<dbReference type="Pfam" id="PF02674">
    <property type="entry name" value="Colicin_V"/>
    <property type="match status" value="1"/>
</dbReference>
<feature type="transmembrane region" description="Helical" evidence="5">
    <location>
        <begin position="42"/>
        <end position="59"/>
    </location>
</feature>
<feature type="transmembrane region" description="Helical" evidence="5">
    <location>
        <begin position="65"/>
        <end position="93"/>
    </location>
</feature>
<dbReference type="AlphaFoldDB" id="A0A381S8U6"/>
<accession>A0A381S8U6</accession>
<evidence type="ECO:0000256" key="1">
    <source>
        <dbReference type="ARBA" id="ARBA00004141"/>
    </source>
</evidence>
<evidence type="ECO:0000256" key="2">
    <source>
        <dbReference type="ARBA" id="ARBA00022692"/>
    </source>
</evidence>
<evidence type="ECO:0000256" key="5">
    <source>
        <dbReference type="SAM" id="Phobius"/>
    </source>
</evidence>
<sequence>MGNFFDNLWNAISALAWSDLFTLIILISFIVRGFIQGLAKEIISLFFVILAIVLAWLYYQGFANAFFASWLISDAGSAYASAFGIIFVGTWFVKKGLYRLTTTSSEVKNPCDLNYYFALAVLVALVAFLSYQYLESLAQLQTMQAIVNNDSLRNFLSFVVVFTAMLAFSVVLAKTLNITIDKEKPCLLAPIFEKILKGLHVLDAFLNARNVGGLKNQFLGLLVGFFKGGIFVLIIVLVLQNLNWVTQNHAWVETTGTLRTFQDWGVDIKPFLSKHLLFIDLEPGDVLILESDINTEG</sequence>
<keyword evidence="4 5" id="KW-0472">Membrane</keyword>
<gene>
    <name evidence="6" type="ORF">METZ01_LOCUS53310</name>
</gene>
<keyword evidence="3 5" id="KW-1133">Transmembrane helix</keyword>
<evidence type="ECO:0008006" key="7">
    <source>
        <dbReference type="Google" id="ProtNLM"/>
    </source>
</evidence>
<name>A0A381S8U6_9ZZZZ</name>
<feature type="transmembrane region" description="Helical" evidence="5">
    <location>
        <begin position="154"/>
        <end position="173"/>
    </location>
</feature>
<organism evidence="6">
    <name type="scientific">marine metagenome</name>
    <dbReference type="NCBI Taxonomy" id="408172"/>
    <lineage>
        <taxon>unclassified sequences</taxon>
        <taxon>metagenomes</taxon>
        <taxon>ecological metagenomes</taxon>
    </lineage>
</organism>
<feature type="transmembrane region" description="Helical" evidence="5">
    <location>
        <begin position="218"/>
        <end position="239"/>
    </location>
</feature>
<dbReference type="InterPro" id="IPR003825">
    <property type="entry name" value="Colicin-V_CvpA"/>
</dbReference>
<evidence type="ECO:0000256" key="4">
    <source>
        <dbReference type="ARBA" id="ARBA00023136"/>
    </source>
</evidence>
<comment type="subcellular location">
    <subcellularLocation>
        <location evidence="1">Membrane</location>
        <topology evidence="1">Multi-pass membrane protein</topology>
    </subcellularLocation>
</comment>
<reference evidence="6" key="1">
    <citation type="submission" date="2018-05" db="EMBL/GenBank/DDBJ databases">
        <authorList>
            <person name="Lanie J.A."/>
            <person name="Ng W.-L."/>
            <person name="Kazmierczak K.M."/>
            <person name="Andrzejewski T.M."/>
            <person name="Davidsen T.M."/>
            <person name="Wayne K.J."/>
            <person name="Tettelin H."/>
            <person name="Glass J.I."/>
            <person name="Rusch D."/>
            <person name="Podicherti R."/>
            <person name="Tsui H.-C.T."/>
            <person name="Winkler M.E."/>
        </authorList>
    </citation>
    <scope>NUCLEOTIDE SEQUENCE</scope>
</reference>
<feature type="transmembrane region" description="Helical" evidence="5">
    <location>
        <begin position="12"/>
        <end position="35"/>
    </location>
</feature>
<protein>
    <recommendedName>
        <fullName evidence="7">CvpA family protein</fullName>
    </recommendedName>
</protein>
<dbReference type="GO" id="GO:0009403">
    <property type="term" value="P:toxin biosynthetic process"/>
    <property type="evidence" value="ECO:0007669"/>
    <property type="project" value="InterPro"/>
</dbReference>
<evidence type="ECO:0000313" key="6">
    <source>
        <dbReference type="EMBL" id="SVA00456.1"/>
    </source>
</evidence>
<proteinExistence type="predicted"/>
<dbReference type="GO" id="GO:0016020">
    <property type="term" value="C:membrane"/>
    <property type="evidence" value="ECO:0007669"/>
    <property type="project" value="UniProtKB-SubCell"/>
</dbReference>
<evidence type="ECO:0000256" key="3">
    <source>
        <dbReference type="ARBA" id="ARBA00022989"/>
    </source>
</evidence>
<keyword evidence="2 5" id="KW-0812">Transmembrane</keyword>
<feature type="transmembrane region" description="Helical" evidence="5">
    <location>
        <begin position="113"/>
        <end position="134"/>
    </location>
</feature>
<dbReference type="EMBL" id="UINC01002804">
    <property type="protein sequence ID" value="SVA00456.1"/>
    <property type="molecule type" value="Genomic_DNA"/>
</dbReference>